<gene>
    <name evidence="12" type="primary">LOC100183082</name>
</gene>
<dbReference type="InParanoid" id="F6WP45"/>
<dbReference type="Ensembl" id="ENSCINT00000026142.2">
    <property type="protein sequence ID" value="ENSCINP00000025896.2"/>
    <property type="gene ID" value="ENSCING00000014278.2"/>
</dbReference>
<dbReference type="GO" id="GO:0005615">
    <property type="term" value="C:extracellular space"/>
    <property type="evidence" value="ECO:0000318"/>
    <property type="project" value="GO_Central"/>
</dbReference>
<reference evidence="12" key="4">
    <citation type="submission" date="2025-09" db="UniProtKB">
        <authorList>
            <consortium name="Ensembl"/>
        </authorList>
    </citation>
    <scope>IDENTIFICATION</scope>
</reference>
<dbReference type="InterPro" id="IPR017942">
    <property type="entry name" value="Lipid-bd_serum_glycop_N"/>
</dbReference>
<name>F6WP45_CIOIN</name>
<dbReference type="EMBL" id="EAAA01000941">
    <property type="status" value="NOT_ANNOTATED_CDS"/>
    <property type="molecule type" value="Genomic_DNA"/>
</dbReference>
<organism evidence="12 13">
    <name type="scientific">Ciona intestinalis</name>
    <name type="common">Transparent sea squirt</name>
    <name type="synonym">Ascidia intestinalis</name>
    <dbReference type="NCBI Taxonomy" id="7719"/>
    <lineage>
        <taxon>Eukaryota</taxon>
        <taxon>Metazoa</taxon>
        <taxon>Chordata</taxon>
        <taxon>Tunicata</taxon>
        <taxon>Ascidiacea</taxon>
        <taxon>Phlebobranchia</taxon>
        <taxon>Cionidae</taxon>
        <taxon>Ciona</taxon>
    </lineage>
</organism>
<dbReference type="GO" id="GO:0008289">
    <property type="term" value="F:lipid binding"/>
    <property type="evidence" value="ECO:0007669"/>
    <property type="project" value="InterPro"/>
</dbReference>
<dbReference type="SUPFAM" id="SSF55394">
    <property type="entry name" value="Bactericidal permeability-increasing protein, BPI"/>
    <property type="match status" value="2"/>
</dbReference>
<dbReference type="SMART" id="SM00329">
    <property type="entry name" value="BPI2"/>
    <property type="match status" value="1"/>
</dbReference>
<dbReference type="Proteomes" id="UP000008144">
    <property type="component" value="Chromosome 12"/>
</dbReference>
<comment type="similarity">
    <text evidence="2">Belongs to the BPI/LBP/Plunc superfamily. BPI/LBP family.</text>
</comment>
<protein>
    <recommendedName>
        <fullName evidence="8">BPI fold-containing family B member 3</fullName>
    </recommendedName>
    <alternativeName>
        <fullName evidence="9">Ligand-binding protein RYA3</fullName>
    </alternativeName>
    <alternativeName>
        <fullName evidence="10">Long palate, lung and nasal epithelium carcinoma-associated protein 3</fullName>
    </alternativeName>
</protein>
<keyword evidence="6" id="KW-0325">Glycoprotein</keyword>
<evidence type="ECO:0000256" key="3">
    <source>
        <dbReference type="ARBA" id="ARBA00022525"/>
    </source>
</evidence>
<dbReference type="HOGENOM" id="CLU_043721_0_0_1"/>
<evidence type="ECO:0000256" key="9">
    <source>
        <dbReference type="ARBA" id="ARBA00078931"/>
    </source>
</evidence>
<dbReference type="Gene3D" id="3.15.10.10">
    <property type="entry name" value="Bactericidal permeability-increasing protein, domain 1"/>
    <property type="match status" value="1"/>
</dbReference>
<evidence type="ECO:0000256" key="2">
    <source>
        <dbReference type="ARBA" id="ARBA00007292"/>
    </source>
</evidence>
<reference evidence="13" key="1">
    <citation type="journal article" date="2002" name="Science">
        <title>The draft genome of Ciona intestinalis: insights into chordate and vertebrate origins.</title>
        <authorList>
            <person name="Dehal P."/>
            <person name="Satou Y."/>
            <person name="Campbell R.K."/>
            <person name="Chapman J."/>
            <person name="Degnan B."/>
            <person name="De Tomaso A."/>
            <person name="Davidson B."/>
            <person name="Di Gregorio A."/>
            <person name="Gelpke M."/>
            <person name="Goodstein D.M."/>
            <person name="Harafuji N."/>
            <person name="Hastings K.E."/>
            <person name="Ho I."/>
            <person name="Hotta K."/>
            <person name="Huang W."/>
            <person name="Kawashima T."/>
            <person name="Lemaire P."/>
            <person name="Martinez D."/>
            <person name="Meinertzhagen I.A."/>
            <person name="Necula S."/>
            <person name="Nonaka M."/>
            <person name="Putnam N."/>
            <person name="Rash S."/>
            <person name="Saiga H."/>
            <person name="Satake M."/>
            <person name="Terry A."/>
            <person name="Yamada L."/>
            <person name="Wang H.G."/>
            <person name="Awazu S."/>
            <person name="Azumi K."/>
            <person name="Boore J."/>
            <person name="Branno M."/>
            <person name="Chin-Bow S."/>
            <person name="DeSantis R."/>
            <person name="Doyle S."/>
            <person name="Francino P."/>
            <person name="Keys D.N."/>
            <person name="Haga S."/>
            <person name="Hayashi H."/>
            <person name="Hino K."/>
            <person name="Imai K.S."/>
            <person name="Inaba K."/>
            <person name="Kano S."/>
            <person name="Kobayashi K."/>
            <person name="Kobayashi M."/>
            <person name="Lee B.I."/>
            <person name="Makabe K.W."/>
            <person name="Manohar C."/>
            <person name="Matassi G."/>
            <person name="Medina M."/>
            <person name="Mochizuki Y."/>
            <person name="Mount S."/>
            <person name="Morishita T."/>
            <person name="Miura S."/>
            <person name="Nakayama A."/>
            <person name="Nishizaka S."/>
            <person name="Nomoto H."/>
            <person name="Ohta F."/>
            <person name="Oishi K."/>
            <person name="Rigoutsos I."/>
            <person name="Sano M."/>
            <person name="Sasaki A."/>
            <person name="Sasakura Y."/>
            <person name="Shoguchi E."/>
            <person name="Shin-i T."/>
            <person name="Spagnuolo A."/>
            <person name="Stainier D."/>
            <person name="Suzuki M.M."/>
            <person name="Tassy O."/>
            <person name="Takatori N."/>
            <person name="Tokuoka M."/>
            <person name="Yagi K."/>
            <person name="Yoshizaki F."/>
            <person name="Wada S."/>
            <person name="Zhang C."/>
            <person name="Hyatt P.D."/>
            <person name="Larimer F."/>
            <person name="Detter C."/>
            <person name="Doggett N."/>
            <person name="Glavina T."/>
            <person name="Hawkins T."/>
            <person name="Richardson P."/>
            <person name="Lucas S."/>
            <person name="Kohara Y."/>
            <person name="Levine M."/>
            <person name="Satoh N."/>
            <person name="Rokhsar D.S."/>
        </authorList>
    </citation>
    <scope>NUCLEOTIDE SEQUENCE [LARGE SCALE GENOMIC DNA]</scope>
</reference>
<dbReference type="FunFam" id="3.15.20.10:FF:000003">
    <property type="entry name" value="BPI fold-containing family B member 3"/>
    <property type="match status" value="1"/>
</dbReference>
<dbReference type="Pfam" id="PF01273">
    <property type="entry name" value="LBP_BPI_CETP"/>
    <property type="match status" value="1"/>
</dbReference>
<evidence type="ECO:0000259" key="11">
    <source>
        <dbReference type="SMART" id="SM00329"/>
    </source>
</evidence>
<reference evidence="12" key="3">
    <citation type="submission" date="2025-08" db="UniProtKB">
        <authorList>
            <consortium name="Ensembl"/>
        </authorList>
    </citation>
    <scope>IDENTIFICATION</scope>
</reference>
<dbReference type="Gene3D" id="3.15.20.10">
    <property type="entry name" value="Bactericidal permeability-increasing protein, domain 2"/>
    <property type="match status" value="1"/>
</dbReference>
<evidence type="ECO:0000313" key="13">
    <source>
        <dbReference type="Proteomes" id="UP000008144"/>
    </source>
</evidence>
<keyword evidence="4" id="KW-0732">Signal</keyword>
<reference evidence="12" key="2">
    <citation type="journal article" date="2008" name="Genome Biol.">
        <title>Improved genome assembly and evidence-based global gene model set for the chordate Ciona intestinalis: new insight into intron and operon populations.</title>
        <authorList>
            <person name="Satou Y."/>
            <person name="Mineta K."/>
            <person name="Ogasawara M."/>
            <person name="Sasakura Y."/>
            <person name="Shoguchi E."/>
            <person name="Ueno K."/>
            <person name="Yamada L."/>
            <person name="Matsumoto J."/>
            <person name="Wasserscheid J."/>
            <person name="Dewar K."/>
            <person name="Wiley G.B."/>
            <person name="Macmil S.L."/>
            <person name="Roe B.A."/>
            <person name="Zeller R.W."/>
            <person name="Hastings K.E."/>
            <person name="Lemaire P."/>
            <person name="Lindquist E."/>
            <person name="Endo T."/>
            <person name="Hotta K."/>
            <person name="Inaba K."/>
        </authorList>
    </citation>
    <scope>NUCLEOTIDE SEQUENCE [LARGE SCALE GENOMIC DNA]</scope>
    <source>
        <strain evidence="12">wild type</strain>
    </source>
</reference>
<dbReference type="PANTHER" id="PTHR10504">
    <property type="entry name" value="BACTERICIDAL PERMEABILITY-INCREASING BPI PROTEIN-RELATED"/>
    <property type="match status" value="1"/>
</dbReference>
<dbReference type="KEGG" id="cin:100183082"/>
<dbReference type="FunFam" id="3.15.10.10:FF:000015">
    <property type="entry name" value="lipopolysaccharide-binding protein isoform X2"/>
    <property type="match status" value="1"/>
</dbReference>
<dbReference type="GeneID" id="100183082"/>
<evidence type="ECO:0000256" key="4">
    <source>
        <dbReference type="ARBA" id="ARBA00022729"/>
    </source>
</evidence>
<dbReference type="OrthoDB" id="10255543at2759"/>
<evidence type="ECO:0000256" key="8">
    <source>
        <dbReference type="ARBA" id="ARBA00073934"/>
    </source>
</evidence>
<feature type="domain" description="Lipid-binding serum glycoprotein C-terminal" evidence="11">
    <location>
        <begin position="168"/>
        <end position="370"/>
    </location>
</feature>
<accession>F6WP45</accession>
<evidence type="ECO:0000313" key="12">
    <source>
        <dbReference type="Ensembl" id="ENSCINP00000025896.2"/>
    </source>
</evidence>
<dbReference type="FunCoup" id="F6WP45">
    <property type="interactions" value="1"/>
</dbReference>
<dbReference type="PANTHER" id="PTHR10504:SF131">
    <property type="entry name" value="BPI2 DOMAIN-CONTAINING PROTEIN"/>
    <property type="match status" value="1"/>
</dbReference>
<dbReference type="STRING" id="7719.ENSCINP00000025896"/>
<dbReference type="AlphaFoldDB" id="F6WP45"/>
<keyword evidence="5" id="KW-1015">Disulfide bond</keyword>
<dbReference type="InterPro" id="IPR017943">
    <property type="entry name" value="Bactericidal_perm-incr_a/b_dom"/>
</dbReference>
<evidence type="ECO:0000256" key="6">
    <source>
        <dbReference type="ARBA" id="ARBA00023180"/>
    </source>
</evidence>
<evidence type="ECO:0000256" key="7">
    <source>
        <dbReference type="ARBA" id="ARBA00057513"/>
    </source>
</evidence>
<dbReference type="GeneTree" id="ENSGT01100000263546"/>
<evidence type="ECO:0000256" key="10">
    <source>
        <dbReference type="ARBA" id="ARBA00079438"/>
    </source>
</evidence>
<proteinExistence type="inferred from homology"/>
<dbReference type="InterPro" id="IPR032942">
    <property type="entry name" value="BPI/LBP/Plunc"/>
</dbReference>
<dbReference type="Pfam" id="PF02886">
    <property type="entry name" value="LBP_BPI_CETP_C"/>
    <property type="match status" value="1"/>
</dbReference>
<keyword evidence="3" id="KW-0964">Secreted</keyword>
<dbReference type="InterPro" id="IPR001124">
    <property type="entry name" value="Lipid-bd_serum_glycop_C"/>
</dbReference>
<dbReference type="RefSeq" id="XP_002127031.1">
    <property type="nucleotide sequence ID" value="XM_002126995.3"/>
</dbReference>
<evidence type="ECO:0000256" key="5">
    <source>
        <dbReference type="ARBA" id="ARBA00023157"/>
    </source>
</evidence>
<comment type="function">
    <text evidence="7">May have the capacity to recognize and bind specific classes of odorants. May act as a carrier molecule, transporting odorants across the mucus layer to access receptor sites. May serve as a primary defense mechanism by recognizing and removing potentially harmful odorants or pathogenic microorganisms from the mucosa or clearing excess odorant from mucus to enable new odorant stimuli to be received.</text>
</comment>
<dbReference type="OMA" id="DPYMEID"/>
<keyword evidence="13" id="KW-1185">Reference proteome</keyword>
<sequence length="376" mass="40841">MRGQWSVNYRVWFFTVDNDGSFTADASGVDLTLSMRVGRDQNGRPTISSTSSCSANIGDMNARVSGSSLSFLYNILLRFNSNSVRNTFAARICPTVKSAIQSQANSILRNLNVNYALTTTTSIDLALSRPPTTASNQITVFSRGRCFPTNNPSMTIPVTAENLPEFQMTSSHMIRMIVGDYVINTFLYVQWVSGSWDFWFGQDSLAGYVGFNFTTDTMAGFLPGFANFGRNRPLRFFVHPTESPFARTTSENVNITAKFDLVTFVVAENGSLNDALNISIAASLTGNVTVENGNLRGQISALTTKSTVSSSKIGDLPVVLVDLIVNNIAQRLLPSVNNVSMTLQTLPLPSGFGVSNVFVNTVEHGLEIATDMTHAG</sequence>
<comment type="subcellular location">
    <subcellularLocation>
        <location evidence="1">Secreted</location>
    </subcellularLocation>
</comment>
<evidence type="ECO:0000256" key="1">
    <source>
        <dbReference type="ARBA" id="ARBA00004613"/>
    </source>
</evidence>
<accession>A0A1W2W9E0</accession>